<proteinExistence type="predicted"/>
<dbReference type="PANTHER" id="PTHR34512">
    <property type="entry name" value="CELL SURFACE PROTEIN"/>
    <property type="match status" value="1"/>
</dbReference>
<dbReference type="EMBL" id="JANRHJ010000003">
    <property type="protein sequence ID" value="MCR8873047.1"/>
    <property type="molecule type" value="Genomic_DNA"/>
</dbReference>
<sequence length="819" mass="91135">MREIISIFIISVFALSGYAQYSGKVFVDKNDNGIYDSGEKLLKGIKVSDGLNVVETESDGKFVLPGHEKERFIFITVPSGYKAVYNHYRKIDDSTVSYDFGIVPYTVGIDNKGSHRFIQITDTEISQVQGNENWAENLHRYSVNEKVAFIVHTGDICYENGLKSHIKLVNTRNMDVPVYYCIGNHDLVKGKYGEELFENIYGPVYYSFDVDNVHYIVTPMAGGDYWPGYTKDDVCRWMKNDLEHVKPGTPVYVFNHDILTEGDKFIYSGKSESINLNEYNLKAWIYGHWHINHIKKQGDVYTVCSSTIDKGGIDHSTSSYRVMRVDRKGDFVSEMRYAYIDNQLCISSPSGKTASNTINVNVYSSNASTEQVTYTCMYGEKVIIKDRKLNPKTDWTWGAELSLDSKYYDKELKLLVTAEFSNGEKRVEEKKFEYSPGEVLVELGGNWTNLLANSEHIGGIISCPLDSLLNLAWSTNVGGNIFMTSPIVYNGMVYIASVDDDNRGRAAICALEAKTGKIVWKHHVEGSIKNTIAIDKDKVFAQDIYGIIYAIDCNNGSLCWKKDIGMGVLPSLTEGLATKDGILYAGTGKYLQAIDASTGEMLWQNRDWGQNQGSTATLSVSDEVIIGSTQWGALYGNDVKTGKMLWSKSQDGLGFRASSPAIKDGLLYLISDKAFFIMDAKKGDIIVRKDLPYSVDATSTPVISENEIIFGTSRDGLVALDRSTLNEKWHCPVGKALIYTSSYTRPDSQTIETSPIIVENTVFVGASDGYLYAVDKNKGSITAKYDLGAPIFSSVSFSGNTLFVSDFGGNVYAFCMKSK</sequence>
<name>A0AAW5N1E8_9BACT</name>
<feature type="domain" description="Calcineurin-like phosphoesterase N-terminal" evidence="3">
    <location>
        <begin position="37"/>
        <end position="91"/>
    </location>
</feature>
<dbReference type="Gene3D" id="3.60.21.10">
    <property type="match status" value="1"/>
</dbReference>
<organism evidence="4 5">
    <name type="scientific">Phocaeicola barnesiae</name>
    <dbReference type="NCBI Taxonomy" id="376804"/>
    <lineage>
        <taxon>Bacteria</taxon>
        <taxon>Pseudomonadati</taxon>
        <taxon>Bacteroidota</taxon>
        <taxon>Bacteroidia</taxon>
        <taxon>Bacteroidales</taxon>
        <taxon>Bacteroidaceae</taxon>
        <taxon>Phocaeicola</taxon>
    </lineage>
</organism>
<dbReference type="GO" id="GO:0016787">
    <property type="term" value="F:hydrolase activity"/>
    <property type="evidence" value="ECO:0007669"/>
    <property type="project" value="InterPro"/>
</dbReference>
<dbReference type="InterPro" id="IPR004843">
    <property type="entry name" value="Calcineurin-like_PHP"/>
</dbReference>
<dbReference type="SMART" id="SM00564">
    <property type="entry name" value="PQQ"/>
    <property type="match status" value="6"/>
</dbReference>
<keyword evidence="5" id="KW-1185">Reference proteome</keyword>
<dbReference type="InterPro" id="IPR015943">
    <property type="entry name" value="WD40/YVTN_repeat-like_dom_sf"/>
</dbReference>
<evidence type="ECO:0000259" key="3">
    <source>
        <dbReference type="Pfam" id="PF16371"/>
    </source>
</evidence>
<accession>A0AAW5N1E8</accession>
<comment type="caution">
    <text evidence="4">The sequence shown here is derived from an EMBL/GenBank/DDBJ whole genome shotgun (WGS) entry which is preliminary data.</text>
</comment>
<feature type="domain" description="Calcineurin-like phosphoesterase" evidence="1">
    <location>
        <begin position="116"/>
        <end position="291"/>
    </location>
</feature>
<dbReference type="InterPro" id="IPR002372">
    <property type="entry name" value="PQQ_rpt_dom"/>
</dbReference>
<dbReference type="Gene3D" id="2.130.10.10">
    <property type="entry name" value="YVTN repeat-like/Quinoprotein amine dehydrogenase"/>
    <property type="match status" value="2"/>
</dbReference>
<dbReference type="InterPro" id="IPR011047">
    <property type="entry name" value="Quinoprotein_ADH-like_sf"/>
</dbReference>
<dbReference type="SUPFAM" id="SSF50998">
    <property type="entry name" value="Quinoprotein alcohol dehydrogenase-like"/>
    <property type="match status" value="2"/>
</dbReference>
<evidence type="ECO:0000259" key="2">
    <source>
        <dbReference type="Pfam" id="PF13360"/>
    </source>
</evidence>
<dbReference type="InterPro" id="IPR029052">
    <property type="entry name" value="Metallo-depent_PP-like"/>
</dbReference>
<feature type="domain" description="Pyrrolo-quinoline quinone repeat" evidence="2">
    <location>
        <begin position="546"/>
        <end position="781"/>
    </location>
</feature>
<reference evidence="4 5" key="1">
    <citation type="submission" date="2022-08" db="EMBL/GenBank/DDBJ databases">
        <authorList>
            <person name="Zeman M."/>
            <person name="Kubasova T."/>
        </authorList>
    </citation>
    <scope>NUCLEOTIDE SEQUENCE [LARGE SCALE GENOMIC DNA]</scope>
    <source>
        <strain evidence="4 5">ET62</strain>
    </source>
</reference>
<dbReference type="PANTHER" id="PTHR34512:SF30">
    <property type="entry name" value="OUTER MEMBRANE PROTEIN ASSEMBLY FACTOR BAMB"/>
    <property type="match status" value="1"/>
</dbReference>
<dbReference type="Proteomes" id="UP001204579">
    <property type="component" value="Unassembled WGS sequence"/>
</dbReference>
<dbReference type="SUPFAM" id="SSF56300">
    <property type="entry name" value="Metallo-dependent phosphatases"/>
    <property type="match status" value="1"/>
</dbReference>
<dbReference type="InterPro" id="IPR032285">
    <property type="entry name" value="Metallophos_N"/>
</dbReference>
<dbReference type="Pfam" id="PF16371">
    <property type="entry name" value="MetallophosN"/>
    <property type="match status" value="1"/>
</dbReference>
<dbReference type="Pfam" id="PF13360">
    <property type="entry name" value="PQQ_2"/>
    <property type="match status" value="1"/>
</dbReference>
<dbReference type="Pfam" id="PF00149">
    <property type="entry name" value="Metallophos"/>
    <property type="match status" value="1"/>
</dbReference>
<evidence type="ECO:0000313" key="4">
    <source>
        <dbReference type="EMBL" id="MCR8873047.1"/>
    </source>
</evidence>
<dbReference type="Gene3D" id="2.60.40.10">
    <property type="entry name" value="Immunoglobulins"/>
    <property type="match status" value="1"/>
</dbReference>
<protein>
    <submittedName>
        <fullName evidence="4">PQQ-binding-like beta-propeller repeat protein</fullName>
    </submittedName>
</protein>
<dbReference type="RefSeq" id="WP_258335399.1">
    <property type="nucleotide sequence ID" value="NZ_JANRHJ010000003.1"/>
</dbReference>
<dbReference type="InterPro" id="IPR018391">
    <property type="entry name" value="PQQ_b-propeller_rpt"/>
</dbReference>
<dbReference type="InterPro" id="IPR013783">
    <property type="entry name" value="Ig-like_fold"/>
</dbReference>
<dbReference type="AlphaFoldDB" id="A0AAW5N1E8"/>
<dbReference type="Gene3D" id="2.40.10.480">
    <property type="match status" value="1"/>
</dbReference>
<evidence type="ECO:0000313" key="5">
    <source>
        <dbReference type="Proteomes" id="UP001204579"/>
    </source>
</evidence>
<gene>
    <name evidence="4" type="ORF">NW209_03245</name>
</gene>
<evidence type="ECO:0000259" key="1">
    <source>
        <dbReference type="Pfam" id="PF00149"/>
    </source>
</evidence>